<evidence type="ECO:0000256" key="2">
    <source>
        <dbReference type="ARBA" id="ARBA00022475"/>
    </source>
</evidence>
<feature type="transmembrane region" description="Helical" evidence="7">
    <location>
        <begin position="200"/>
        <end position="219"/>
    </location>
</feature>
<dbReference type="InterPro" id="IPR010619">
    <property type="entry name" value="ThrE-like_N"/>
</dbReference>
<comment type="caution">
    <text evidence="10">The sequence shown here is derived from an EMBL/GenBank/DDBJ whole genome shotgun (WGS) entry which is preliminary data.</text>
</comment>
<keyword evidence="11" id="KW-1185">Reference proteome</keyword>
<dbReference type="EMBL" id="BJZQ01000004">
    <property type="protein sequence ID" value="GEO88901.1"/>
    <property type="molecule type" value="Genomic_DNA"/>
</dbReference>
<reference evidence="10 11" key="1">
    <citation type="submission" date="2019-07" db="EMBL/GenBank/DDBJ databases">
        <title>Whole genome shotgun sequence of Aeromicrobium flavum NBRC 107625.</title>
        <authorList>
            <person name="Hosoyama A."/>
            <person name="Uohara A."/>
            <person name="Ohji S."/>
            <person name="Ichikawa N."/>
        </authorList>
    </citation>
    <scope>NUCLEOTIDE SEQUENCE [LARGE SCALE GENOMIC DNA]</scope>
    <source>
        <strain evidence="10 11">NBRC 107625</strain>
    </source>
</reference>
<keyword evidence="5 7" id="KW-0472">Membrane</keyword>
<evidence type="ECO:0000256" key="6">
    <source>
        <dbReference type="ARBA" id="ARBA00034125"/>
    </source>
</evidence>
<feature type="transmembrane region" description="Helical" evidence="7">
    <location>
        <begin position="172"/>
        <end position="194"/>
    </location>
</feature>
<dbReference type="GO" id="GO:0022857">
    <property type="term" value="F:transmembrane transporter activity"/>
    <property type="evidence" value="ECO:0007669"/>
    <property type="project" value="InterPro"/>
</dbReference>
<dbReference type="Pfam" id="PF12821">
    <property type="entry name" value="ThrE_2"/>
    <property type="match status" value="1"/>
</dbReference>
<dbReference type="PANTHER" id="PTHR34390">
    <property type="entry name" value="UPF0442 PROTEIN YJJB-RELATED"/>
    <property type="match status" value="1"/>
</dbReference>
<evidence type="ECO:0000256" key="4">
    <source>
        <dbReference type="ARBA" id="ARBA00022989"/>
    </source>
</evidence>
<keyword evidence="4 7" id="KW-1133">Transmembrane helix</keyword>
<feature type="transmembrane region" description="Helical" evidence="7">
    <location>
        <begin position="381"/>
        <end position="405"/>
    </location>
</feature>
<evidence type="ECO:0000313" key="10">
    <source>
        <dbReference type="EMBL" id="GEO88901.1"/>
    </source>
</evidence>
<feature type="transmembrane region" description="Helical" evidence="7">
    <location>
        <begin position="349"/>
        <end position="369"/>
    </location>
</feature>
<feature type="transmembrane region" description="Helical" evidence="7">
    <location>
        <begin position="274"/>
        <end position="294"/>
    </location>
</feature>
<feature type="transmembrane region" description="Helical" evidence="7">
    <location>
        <begin position="231"/>
        <end position="254"/>
    </location>
</feature>
<accession>A0A512HTW8</accession>
<dbReference type="Pfam" id="PF06738">
    <property type="entry name" value="ThrE"/>
    <property type="match status" value="1"/>
</dbReference>
<dbReference type="PANTHER" id="PTHR34390:SF2">
    <property type="entry name" value="SUCCINATE TRANSPORTER SUBUNIT YJJP-RELATED"/>
    <property type="match status" value="1"/>
</dbReference>
<evidence type="ECO:0000259" key="8">
    <source>
        <dbReference type="Pfam" id="PF06738"/>
    </source>
</evidence>
<comment type="subcellular location">
    <subcellularLocation>
        <location evidence="1">Cell membrane</location>
        <topology evidence="1">Multi-pass membrane protein</topology>
    </subcellularLocation>
</comment>
<dbReference type="InterPro" id="IPR050539">
    <property type="entry name" value="ThrE_Dicarb/AminoAcid_Exp"/>
</dbReference>
<dbReference type="GO" id="GO:0015744">
    <property type="term" value="P:succinate transport"/>
    <property type="evidence" value="ECO:0007669"/>
    <property type="project" value="TreeGrafter"/>
</dbReference>
<evidence type="ECO:0008006" key="12">
    <source>
        <dbReference type="Google" id="ProtNLM"/>
    </source>
</evidence>
<keyword evidence="3 7" id="KW-0812">Transmembrane</keyword>
<name>A0A512HTW8_9ACTN</name>
<evidence type="ECO:0000256" key="5">
    <source>
        <dbReference type="ARBA" id="ARBA00023136"/>
    </source>
</evidence>
<comment type="similarity">
    <text evidence="6">Belongs to the ThrE exporter (TC 2.A.79) family.</text>
</comment>
<proteinExistence type="inferred from homology"/>
<dbReference type="GO" id="GO:0005886">
    <property type="term" value="C:plasma membrane"/>
    <property type="evidence" value="ECO:0007669"/>
    <property type="project" value="UniProtKB-SubCell"/>
</dbReference>
<evidence type="ECO:0000259" key="9">
    <source>
        <dbReference type="Pfam" id="PF12821"/>
    </source>
</evidence>
<feature type="domain" description="Threonine/serine exporter-like N-terminal" evidence="8">
    <location>
        <begin position="13"/>
        <end position="254"/>
    </location>
</feature>
<feature type="transmembrane region" description="Helical" evidence="7">
    <location>
        <begin position="324"/>
        <end position="342"/>
    </location>
</feature>
<gene>
    <name evidence="10" type="ORF">AFL01nite_12280</name>
</gene>
<dbReference type="OrthoDB" id="9763957at2"/>
<dbReference type="InterPro" id="IPR024528">
    <property type="entry name" value="ThrE_2"/>
</dbReference>
<sequence>MSSSAPQTLRIMDLALKAGEMLLSNGAGTADVSATMSSICRHLGLRGTYVDVTHIMLTMVHDQQLDEPPLLLRRNVVRRETDFEDVTAIDRLVSDLLNDEIDLDEARSRLAAIQTSGHARPRSVVVGASGLVGAGVALMLGGGLFVSLTAFVAAVAIELLRRPLEVRRLPDFYIQVVGGLCASLIAVSAAALSLPAPPSLVIAANIVVLLAGLGLMGAIQDALTGYHLTAVARLLEVMLATGGIVAGVSGGLMVGRMLGVDLGSGTIWPDLSHLPFVTIGAGIAAAGFAVQSYAPWSSSPVIALIGAGAGALSSALVQNGLDRPWGAGIAAFLIGVVSYPASRWLRVPALVMVVPAIVPLLPGLTIYRSLAQLAEENLSGISSGITATAVALALAAGVILGEYAAQPLGRETRRLERRLSGPRLVGPFRAKSKRK</sequence>
<dbReference type="RefSeq" id="WP_146826495.1">
    <property type="nucleotide sequence ID" value="NZ_BAAAYQ010000001.1"/>
</dbReference>
<keyword evidence="2" id="KW-1003">Cell membrane</keyword>
<dbReference type="Proteomes" id="UP000321769">
    <property type="component" value="Unassembled WGS sequence"/>
</dbReference>
<evidence type="ECO:0000256" key="7">
    <source>
        <dbReference type="SAM" id="Phobius"/>
    </source>
</evidence>
<feature type="transmembrane region" description="Helical" evidence="7">
    <location>
        <begin position="131"/>
        <end position="160"/>
    </location>
</feature>
<evidence type="ECO:0000256" key="1">
    <source>
        <dbReference type="ARBA" id="ARBA00004651"/>
    </source>
</evidence>
<evidence type="ECO:0000313" key="11">
    <source>
        <dbReference type="Proteomes" id="UP000321769"/>
    </source>
</evidence>
<feature type="domain" description="Threonine/Serine exporter ThrE" evidence="9">
    <location>
        <begin position="279"/>
        <end position="402"/>
    </location>
</feature>
<dbReference type="AlphaFoldDB" id="A0A512HTW8"/>
<organism evidence="10 11">
    <name type="scientific">Aeromicrobium flavum</name>
    <dbReference type="NCBI Taxonomy" id="416568"/>
    <lineage>
        <taxon>Bacteria</taxon>
        <taxon>Bacillati</taxon>
        <taxon>Actinomycetota</taxon>
        <taxon>Actinomycetes</taxon>
        <taxon>Propionibacteriales</taxon>
        <taxon>Nocardioidaceae</taxon>
        <taxon>Aeromicrobium</taxon>
    </lineage>
</organism>
<evidence type="ECO:0000256" key="3">
    <source>
        <dbReference type="ARBA" id="ARBA00022692"/>
    </source>
</evidence>
<protein>
    <recommendedName>
        <fullName evidence="12">Threonine/serine exporter family protein</fullName>
    </recommendedName>
</protein>